<reference evidence="2 3" key="1">
    <citation type="submission" date="2021-08" db="EMBL/GenBank/DDBJ databases">
        <title>Novel members of of the genus Stenotrophomonas from differernt environment.</title>
        <authorList>
            <person name="Deng Y."/>
        </authorList>
    </citation>
    <scope>NUCLEOTIDE SEQUENCE [LARGE SCALE GENOMIC DNA]</scope>
    <source>
        <strain evidence="2 3">CPCC 101365</strain>
    </source>
</reference>
<dbReference type="Proteomes" id="UP001431235">
    <property type="component" value="Unassembled WGS sequence"/>
</dbReference>
<keyword evidence="3" id="KW-1185">Reference proteome</keyword>
<dbReference type="InterPro" id="IPR053812">
    <property type="entry name" value="HTH_Sigma70_ECF-like"/>
</dbReference>
<dbReference type="EMBL" id="JAIKTS010000001">
    <property type="protein sequence ID" value="MCL7713340.1"/>
    <property type="molecule type" value="Genomic_DNA"/>
</dbReference>
<comment type="caution">
    <text evidence="2">The sequence shown here is derived from an EMBL/GenBank/DDBJ whole genome shotgun (WGS) entry which is preliminary data.</text>
</comment>
<dbReference type="SUPFAM" id="SSF88659">
    <property type="entry name" value="Sigma3 and sigma4 domains of RNA polymerase sigma factors"/>
    <property type="match status" value="1"/>
</dbReference>
<dbReference type="InterPro" id="IPR011517">
    <property type="entry name" value="RNA_pol_sigma70_ECF-like"/>
</dbReference>
<dbReference type="Gene3D" id="1.10.10.10">
    <property type="entry name" value="Winged helix-like DNA-binding domain superfamily/Winged helix DNA-binding domain"/>
    <property type="match status" value="1"/>
</dbReference>
<dbReference type="InterPro" id="IPR036388">
    <property type="entry name" value="WH-like_DNA-bd_sf"/>
</dbReference>
<proteinExistence type="predicted"/>
<sequence length="175" mass="19596">MSVTEEGPVPLDQRFGELYRELQRIAHRELGDRRRTSLHTTVLVHEAYLRMEASAVRDMGRLPFLALAGRVMRCVLVDHVRAAMAAKRGGEQVRVTLETEPGVAEGHLPQLDVLAIERGMQALAGLEPRLVTVVECHFHAGMGFAEIGEYLGISERTAQRDWRRARAFLLDALSD</sequence>
<protein>
    <submittedName>
        <fullName evidence="2">RNA polymerase subunit sigma</fullName>
    </submittedName>
</protein>
<gene>
    <name evidence="2" type="ORF">K5L01_01520</name>
</gene>
<dbReference type="NCBIfam" id="TIGR02999">
    <property type="entry name" value="Sig-70_X6"/>
    <property type="match status" value="1"/>
</dbReference>
<dbReference type="Pfam" id="PF07638">
    <property type="entry name" value="Sigma70_ECF"/>
    <property type="match status" value="1"/>
</dbReference>
<dbReference type="InterPro" id="IPR013324">
    <property type="entry name" value="RNA_pol_sigma_r3/r4-like"/>
</dbReference>
<organism evidence="2 3">
    <name type="scientific">Stenotrophomonas mori</name>
    <dbReference type="NCBI Taxonomy" id="2871096"/>
    <lineage>
        <taxon>Bacteria</taxon>
        <taxon>Pseudomonadati</taxon>
        <taxon>Pseudomonadota</taxon>
        <taxon>Gammaproteobacteria</taxon>
        <taxon>Lysobacterales</taxon>
        <taxon>Lysobacteraceae</taxon>
        <taxon>Stenotrophomonas</taxon>
    </lineage>
</organism>
<name>A0ABT0SDC8_9GAMM</name>
<evidence type="ECO:0000259" key="1">
    <source>
        <dbReference type="Pfam" id="PF07638"/>
    </source>
</evidence>
<evidence type="ECO:0000313" key="3">
    <source>
        <dbReference type="Proteomes" id="UP001431235"/>
    </source>
</evidence>
<evidence type="ECO:0000313" key="2">
    <source>
        <dbReference type="EMBL" id="MCL7713340.1"/>
    </source>
</evidence>
<accession>A0ABT0SDC8</accession>
<dbReference type="RefSeq" id="WP_250061306.1">
    <property type="nucleotide sequence ID" value="NZ_JAIKTS010000001.1"/>
</dbReference>
<feature type="domain" description="RNA polymerase sigma-70 ECF-like HTH" evidence="1">
    <location>
        <begin position="14"/>
        <end position="174"/>
    </location>
</feature>